<reference evidence="17" key="1">
    <citation type="submission" date="2025-08" db="UniProtKB">
        <authorList>
            <consortium name="RefSeq"/>
        </authorList>
    </citation>
    <scope>IDENTIFICATION</scope>
    <source>
        <tissue evidence="17">Gonads</tissue>
    </source>
</reference>
<keyword evidence="15" id="KW-1133">Transmembrane helix</keyword>
<keyword evidence="7" id="KW-0256">Endoplasmic reticulum</keyword>
<dbReference type="GO" id="GO:0004497">
    <property type="term" value="F:monooxygenase activity"/>
    <property type="evidence" value="ECO:0007669"/>
    <property type="project" value="UniProtKB-KW"/>
</dbReference>
<name>A0A6J2X4K0_SITOR</name>
<keyword evidence="15" id="KW-0812">Transmembrane</keyword>
<dbReference type="GO" id="GO:0020037">
    <property type="term" value="F:heme binding"/>
    <property type="evidence" value="ECO:0007669"/>
    <property type="project" value="InterPro"/>
</dbReference>
<proteinExistence type="inferred from homology"/>
<dbReference type="FunFam" id="1.10.630.10:FF:000042">
    <property type="entry name" value="Cytochrome P450"/>
    <property type="match status" value="1"/>
</dbReference>
<dbReference type="PRINTS" id="PR00385">
    <property type="entry name" value="P450"/>
</dbReference>
<sequence length="508" mass="58430">MFIEIIFVAVICAIAYMKWINTYWKRRGLIQIEPDLFFGNVRKTIFGDTSLSTSVLQRYNTFKVANSKHGGIYIFTNPVYMPIDPAIIKNIMLRDFSHFVNRGSYHTPEDILSMNLVNMENEAWKNLRAKLTPTFTSGKMKMMFETLVEKTGGLEKAFGEYADSLEPCAVKDVLGRFTTDVIGSCGFGIECNSLEDPENIFRKVGKRVIEPKLSKFIFTSLFPWRLLGKLKYKRSGNAVANFFINLVQDTIKHRESNRIYRKDFMQLLLELKNTGTVSDNSEYISQKSTRVTKQGISVNEIIAQCFIFFVAGFETSSTAMTFALLELAQNQDIQNKLRKEIEDVLLVHDGKVTYEAVMEMKYLDMVVNEAMRKYPPVPVISRMCNRRYEVPGTDVVIEKGIRVHFPVYGLHRDPDYYPNPEVFNPENFSEENKAKRPEFTFLPFGEGPRMCIGLRFGLLQAKVGLISVIRNFNFTLSKRTQFPLKMEKTSTVLSVKGEVWLDVKRILK</sequence>
<dbReference type="SUPFAM" id="SSF48264">
    <property type="entry name" value="Cytochrome P450"/>
    <property type="match status" value="1"/>
</dbReference>
<keyword evidence="10 13" id="KW-0408">Iron</keyword>
<evidence type="ECO:0000313" key="17">
    <source>
        <dbReference type="RefSeq" id="XP_030745864.1"/>
    </source>
</evidence>
<keyword evidence="9 14" id="KW-0560">Oxidoreductase</keyword>
<evidence type="ECO:0000256" key="2">
    <source>
        <dbReference type="ARBA" id="ARBA00004174"/>
    </source>
</evidence>
<evidence type="ECO:0000256" key="4">
    <source>
        <dbReference type="ARBA" id="ARBA00010617"/>
    </source>
</evidence>
<keyword evidence="12 15" id="KW-0472">Membrane</keyword>
<evidence type="ECO:0000256" key="1">
    <source>
        <dbReference type="ARBA" id="ARBA00001971"/>
    </source>
</evidence>
<dbReference type="InterPro" id="IPR001128">
    <property type="entry name" value="Cyt_P450"/>
</dbReference>
<dbReference type="GeneID" id="115874734"/>
<dbReference type="PROSITE" id="PS00086">
    <property type="entry name" value="CYTOCHROME_P450"/>
    <property type="match status" value="1"/>
</dbReference>
<feature type="binding site" description="axial binding residue" evidence="13">
    <location>
        <position position="451"/>
    </location>
    <ligand>
        <name>heme</name>
        <dbReference type="ChEBI" id="CHEBI:30413"/>
    </ligand>
    <ligandPart>
        <name>Fe</name>
        <dbReference type="ChEBI" id="CHEBI:18248"/>
    </ligandPart>
</feature>
<dbReference type="InterPro" id="IPR050476">
    <property type="entry name" value="Insect_CytP450_Detox"/>
</dbReference>
<evidence type="ECO:0000256" key="8">
    <source>
        <dbReference type="ARBA" id="ARBA00022848"/>
    </source>
</evidence>
<dbReference type="GO" id="GO:0005789">
    <property type="term" value="C:endoplasmic reticulum membrane"/>
    <property type="evidence" value="ECO:0007669"/>
    <property type="project" value="UniProtKB-SubCell"/>
</dbReference>
<dbReference type="InterPro" id="IPR002401">
    <property type="entry name" value="Cyt_P450_E_grp-I"/>
</dbReference>
<dbReference type="OrthoDB" id="2789670at2759"/>
<protein>
    <submittedName>
        <fullName evidence="17">Cytochrome P450 6a2-like</fullName>
    </submittedName>
</protein>
<dbReference type="Gene3D" id="1.10.630.10">
    <property type="entry name" value="Cytochrome P450"/>
    <property type="match status" value="1"/>
</dbReference>
<dbReference type="PANTHER" id="PTHR24292:SF100">
    <property type="entry name" value="CYTOCHROME P450 6A16, ISOFORM B-RELATED"/>
    <property type="match status" value="1"/>
</dbReference>
<dbReference type="InterPro" id="IPR017972">
    <property type="entry name" value="Cyt_P450_CS"/>
</dbReference>
<dbReference type="CDD" id="cd11056">
    <property type="entry name" value="CYP6-like"/>
    <property type="match status" value="1"/>
</dbReference>
<keyword evidence="5 13" id="KW-0349">Heme</keyword>
<evidence type="ECO:0000256" key="3">
    <source>
        <dbReference type="ARBA" id="ARBA00004406"/>
    </source>
</evidence>
<gene>
    <name evidence="17" type="primary">LOC115874734</name>
</gene>
<evidence type="ECO:0000256" key="11">
    <source>
        <dbReference type="ARBA" id="ARBA00023033"/>
    </source>
</evidence>
<dbReference type="KEGG" id="soy:115874734"/>
<dbReference type="Pfam" id="PF00067">
    <property type="entry name" value="p450"/>
    <property type="match status" value="1"/>
</dbReference>
<comment type="cofactor">
    <cofactor evidence="1 13">
        <name>heme</name>
        <dbReference type="ChEBI" id="CHEBI:30413"/>
    </cofactor>
</comment>
<evidence type="ECO:0000313" key="16">
    <source>
        <dbReference type="Proteomes" id="UP000504635"/>
    </source>
</evidence>
<dbReference type="PANTHER" id="PTHR24292">
    <property type="entry name" value="CYTOCHROME P450"/>
    <property type="match status" value="1"/>
</dbReference>
<dbReference type="Proteomes" id="UP000504635">
    <property type="component" value="Unplaced"/>
</dbReference>
<evidence type="ECO:0000256" key="12">
    <source>
        <dbReference type="ARBA" id="ARBA00023136"/>
    </source>
</evidence>
<dbReference type="AlphaFoldDB" id="A0A6J2X4K0"/>
<dbReference type="GO" id="GO:0016705">
    <property type="term" value="F:oxidoreductase activity, acting on paired donors, with incorporation or reduction of molecular oxygen"/>
    <property type="evidence" value="ECO:0007669"/>
    <property type="project" value="InterPro"/>
</dbReference>
<dbReference type="GO" id="GO:0005506">
    <property type="term" value="F:iron ion binding"/>
    <property type="evidence" value="ECO:0007669"/>
    <property type="project" value="InterPro"/>
</dbReference>
<evidence type="ECO:0000256" key="15">
    <source>
        <dbReference type="SAM" id="Phobius"/>
    </source>
</evidence>
<comment type="subcellular location">
    <subcellularLocation>
        <location evidence="3">Endoplasmic reticulum membrane</location>
        <topology evidence="3">Peripheral membrane protein</topology>
    </subcellularLocation>
    <subcellularLocation>
        <location evidence="2">Microsome membrane</location>
        <topology evidence="2">Peripheral membrane protein</topology>
    </subcellularLocation>
</comment>
<dbReference type="InterPro" id="IPR036396">
    <property type="entry name" value="Cyt_P450_sf"/>
</dbReference>
<evidence type="ECO:0000256" key="9">
    <source>
        <dbReference type="ARBA" id="ARBA00023002"/>
    </source>
</evidence>
<organism evidence="16 17">
    <name type="scientific">Sitophilus oryzae</name>
    <name type="common">Rice weevil</name>
    <name type="synonym">Curculio oryzae</name>
    <dbReference type="NCBI Taxonomy" id="7048"/>
    <lineage>
        <taxon>Eukaryota</taxon>
        <taxon>Metazoa</taxon>
        <taxon>Ecdysozoa</taxon>
        <taxon>Arthropoda</taxon>
        <taxon>Hexapoda</taxon>
        <taxon>Insecta</taxon>
        <taxon>Pterygota</taxon>
        <taxon>Neoptera</taxon>
        <taxon>Endopterygota</taxon>
        <taxon>Coleoptera</taxon>
        <taxon>Polyphaga</taxon>
        <taxon>Cucujiformia</taxon>
        <taxon>Curculionidae</taxon>
        <taxon>Dryophthorinae</taxon>
        <taxon>Sitophilus</taxon>
    </lineage>
</organism>
<accession>A0A6J2X4K0</accession>
<evidence type="ECO:0000256" key="14">
    <source>
        <dbReference type="RuleBase" id="RU000461"/>
    </source>
</evidence>
<evidence type="ECO:0000256" key="6">
    <source>
        <dbReference type="ARBA" id="ARBA00022723"/>
    </source>
</evidence>
<evidence type="ECO:0000256" key="13">
    <source>
        <dbReference type="PIRSR" id="PIRSR602401-1"/>
    </source>
</evidence>
<comment type="similarity">
    <text evidence="4 14">Belongs to the cytochrome P450 family.</text>
</comment>
<evidence type="ECO:0000256" key="10">
    <source>
        <dbReference type="ARBA" id="ARBA00023004"/>
    </source>
</evidence>
<dbReference type="RefSeq" id="XP_030745864.1">
    <property type="nucleotide sequence ID" value="XM_030890004.1"/>
</dbReference>
<keyword evidence="11 14" id="KW-0503">Monooxygenase</keyword>
<dbReference type="PRINTS" id="PR00463">
    <property type="entry name" value="EP450I"/>
</dbReference>
<keyword evidence="6 13" id="KW-0479">Metal-binding</keyword>
<evidence type="ECO:0000256" key="5">
    <source>
        <dbReference type="ARBA" id="ARBA00022617"/>
    </source>
</evidence>
<dbReference type="InParanoid" id="A0A6J2X4K0"/>
<feature type="transmembrane region" description="Helical" evidence="15">
    <location>
        <begin position="6"/>
        <end position="24"/>
    </location>
</feature>
<dbReference type="FunCoup" id="A0A6J2X4K0">
    <property type="interactions" value="311"/>
</dbReference>
<evidence type="ECO:0000256" key="7">
    <source>
        <dbReference type="ARBA" id="ARBA00022824"/>
    </source>
</evidence>
<keyword evidence="16" id="KW-1185">Reference proteome</keyword>
<keyword evidence="8" id="KW-0492">Microsome</keyword>